<feature type="domain" description="EF-hand" evidence="3">
    <location>
        <begin position="148"/>
        <end position="183"/>
    </location>
</feature>
<dbReference type="Proteomes" id="UP001189429">
    <property type="component" value="Unassembled WGS sequence"/>
</dbReference>
<dbReference type="PROSITE" id="PS50222">
    <property type="entry name" value="EF_HAND_2"/>
    <property type="match status" value="1"/>
</dbReference>
<comment type="caution">
    <text evidence="4">The sequence shown here is derived from an EMBL/GenBank/DDBJ whole genome shotgun (WGS) entry which is preliminary data.</text>
</comment>
<dbReference type="InterPro" id="IPR018247">
    <property type="entry name" value="EF_Hand_1_Ca_BS"/>
</dbReference>
<evidence type="ECO:0000313" key="5">
    <source>
        <dbReference type="Proteomes" id="UP001189429"/>
    </source>
</evidence>
<organism evidence="4 5">
    <name type="scientific">Prorocentrum cordatum</name>
    <dbReference type="NCBI Taxonomy" id="2364126"/>
    <lineage>
        <taxon>Eukaryota</taxon>
        <taxon>Sar</taxon>
        <taxon>Alveolata</taxon>
        <taxon>Dinophyceae</taxon>
        <taxon>Prorocentrales</taxon>
        <taxon>Prorocentraceae</taxon>
        <taxon>Prorocentrum</taxon>
    </lineage>
</organism>
<dbReference type="SMART" id="SM00054">
    <property type="entry name" value="EFh"/>
    <property type="match status" value="1"/>
</dbReference>
<dbReference type="EMBL" id="CAUYUJ010012147">
    <property type="protein sequence ID" value="CAK0833381.1"/>
    <property type="molecule type" value="Genomic_DNA"/>
</dbReference>
<accession>A0ABN9SNH0</accession>
<keyword evidence="5" id="KW-1185">Reference proteome</keyword>
<dbReference type="SUPFAM" id="SSF47473">
    <property type="entry name" value="EF-hand"/>
    <property type="match status" value="1"/>
</dbReference>
<sequence>MQADLRNLMCMSLFVPRTSLKGSVAILGWSLALLVVMHMLLALAVNQALQEYYFQKSQAEEQVVVFEYFGSFSRSLLTMFEFTLANWAPPARVLMENVHEALFIYSVVHKMALGFAVIGIINGVSKTFKVASSDDAVMVRQMYRKEKMHTQKMQRLFVEADANGDGTIELDEWLTICEDQWVQIWLKSQDLDATDPGKLFTSLDDGSGTLTVERLVEGTARLKSQCSAVAVITLLKEVHDRVKDIETTLHDDRAEVNPVRTRGDDRFRGSPLPSSNAL</sequence>
<name>A0ABN9SNH0_9DINO</name>
<gene>
    <name evidence="4" type="ORF">PCOR1329_LOCUS31101</name>
</gene>
<dbReference type="Gene3D" id="1.10.238.10">
    <property type="entry name" value="EF-hand"/>
    <property type="match status" value="1"/>
</dbReference>
<evidence type="ECO:0000259" key="3">
    <source>
        <dbReference type="PROSITE" id="PS50222"/>
    </source>
</evidence>
<proteinExistence type="predicted"/>
<dbReference type="InterPro" id="IPR002048">
    <property type="entry name" value="EF_hand_dom"/>
</dbReference>
<evidence type="ECO:0000313" key="4">
    <source>
        <dbReference type="EMBL" id="CAK0833381.1"/>
    </source>
</evidence>
<feature type="compositionally biased region" description="Basic and acidic residues" evidence="2">
    <location>
        <begin position="256"/>
        <end position="268"/>
    </location>
</feature>
<evidence type="ECO:0000256" key="1">
    <source>
        <dbReference type="ARBA" id="ARBA00022837"/>
    </source>
</evidence>
<reference evidence="4" key="1">
    <citation type="submission" date="2023-10" db="EMBL/GenBank/DDBJ databases">
        <authorList>
            <person name="Chen Y."/>
            <person name="Shah S."/>
            <person name="Dougan E. K."/>
            <person name="Thang M."/>
            <person name="Chan C."/>
        </authorList>
    </citation>
    <scope>NUCLEOTIDE SEQUENCE [LARGE SCALE GENOMIC DNA]</scope>
</reference>
<feature type="region of interest" description="Disordered" evidence="2">
    <location>
        <begin position="256"/>
        <end position="278"/>
    </location>
</feature>
<protein>
    <recommendedName>
        <fullName evidence="3">EF-hand domain-containing protein</fullName>
    </recommendedName>
</protein>
<dbReference type="PROSITE" id="PS00018">
    <property type="entry name" value="EF_HAND_1"/>
    <property type="match status" value="1"/>
</dbReference>
<dbReference type="InterPro" id="IPR011992">
    <property type="entry name" value="EF-hand-dom_pair"/>
</dbReference>
<evidence type="ECO:0000256" key="2">
    <source>
        <dbReference type="SAM" id="MobiDB-lite"/>
    </source>
</evidence>
<keyword evidence="1" id="KW-0106">Calcium</keyword>